<dbReference type="PANTHER" id="PTHR12845">
    <property type="entry name" value="GUANINE NUCLEOTIDE EXCHANGE FACTOR"/>
    <property type="match status" value="1"/>
</dbReference>
<accession>A0A8C8SG67</accession>
<dbReference type="CDD" id="cd11793">
    <property type="entry name" value="SH3_ephexin1_like"/>
    <property type="match status" value="1"/>
</dbReference>
<keyword evidence="5" id="KW-1185">Reference proteome</keyword>
<dbReference type="Gene3D" id="2.30.30.40">
    <property type="entry name" value="SH3 Domains"/>
    <property type="match status" value="1"/>
</dbReference>
<dbReference type="SMART" id="SM00326">
    <property type="entry name" value="SH3"/>
    <property type="match status" value="1"/>
</dbReference>
<dbReference type="InterPro" id="IPR036028">
    <property type="entry name" value="SH3-like_dom_sf"/>
</dbReference>
<dbReference type="PROSITE" id="PS50002">
    <property type="entry name" value="SH3"/>
    <property type="match status" value="1"/>
</dbReference>
<protein>
    <recommendedName>
        <fullName evidence="3">SH3 domain-containing protein</fullName>
    </recommendedName>
</protein>
<feature type="domain" description="SH3" evidence="3">
    <location>
        <begin position="32"/>
        <end position="93"/>
    </location>
</feature>
<dbReference type="Ensembl" id="ENSPCET00000020481.1">
    <property type="protein sequence ID" value="ENSPCEP00000019816.1"/>
    <property type="gene ID" value="ENSPCEG00000015354.1"/>
</dbReference>
<dbReference type="PANTHER" id="PTHR12845:SF7">
    <property type="entry name" value="RHO GUANINE NUCLEOTIDE EXCHANGE FACTOR 15"/>
    <property type="match status" value="1"/>
</dbReference>
<evidence type="ECO:0000256" key="1">
    <source>
        <dbReference type="ARBA" id="ARBA00022443"/>
    </source>
</evidence>
<organism evidence="4 5">
    <name type="scientific">Pelusios castaneus</name>
    <name type="common">West African mud turtle</name>
    <dbReference type="NCBI Taxonomy" id="367368"/>
    <lineage>
        <taxon>Eukaryota</taxon>
        <taxon>Metazoa</taxon>
        <taxon>Chordata</taxon>
        <taxon>Craniata</taxon>
        <taxon>Vertebrata</taxon>
        <taxon>Euteleostomi</taxon>
        <taxon>Archelosauria</taxon>
        <taxon>Testudinata</taxon>
        <taxon>Testudines</taxon>
        <taxon>Pleurodira</taxon>
        <taxon>Pelomedusidae</taxon>
        <taxon>Pelusios</taxon>
    </lineage>
</organism>
<dbReference type="GO" id="GO:0005085">
    <property type="term" value="F:guanyl-nucleotide exchange factor activity"/>
    <property type="evidence" value="ECO:0007669"/>
    <property type="project" value="InterPro"/>
</dbReference>
<dbReference type="Pfam" id="PF00018">
    <property type="entry name" value="SH3_1"/>
    <property type="match status" value="1"/>
</dbReference>
<dbReference type="AlphaFoldDB" id="A0A8C8SG67"/>
<dbReference type="Proteomes" id="UP000694393">
    <property type="component" value="Unplaced"/>
</dbReference>
<reference evidence="4" key="2">
    <citation type="submission" date="2025-09" db="UniProtKB">
        <authorList>
            <consortium name="Ensembl"/>
        </authorList>
    </citation>
    <scope>IDENTIFICATION</scope>
</reference>
<proteinExistence type="predicted"/>
<dbReference type="InterPro" id="IPR047271">
    <property type="entry name" value="Ephexin-like"/>
</dbReference>
<reference evidence="4" key="1">
    <citation type="submission" date="2025-08" db="UniProtKB">
        <authorList>
            <consortium name="Ensembl"/>
        </authorList>
    </citation>
    <scope>IDENTIFICATION</scope>
</reference>
<sequence>HSLPTSRSEMHRWMEAFPQPGRGDSLPRLCPPDCPQVQCVEPYVARQADELSLEPAEIVNVLRKTSEGWCQGLRLADGHKGWFPAGHVREITNEHVRRRNLHERHRLLQAARQLQLSRAGVAI</sequence>
<evidence type="ECO:0000256" key="2">
    <source>
        <dbReference type="PROSITE-ProRule" id="PRU00192"/>
    </source>
</evidence>
<keyword evidence="1 2" id="KW-0728">SH3 domain</keyword>
<dbReference type="InterPro" id="IPR001452">
    <property type="entry name" value="SH3_domain"/>
</dbReference>
<evidence type="ECO:0000313" key="4">
    <source>
        <dbReference type="Ensembl" id="ENSPCEP00000019816.1"/>
    </source>
</evidence>
<evidence type="ECO:0000313" key="5">
    <source>
        <dbReference type="Proteomes" id="UP000694393"/>
    </source>
</evidence>
<name>A0A8C8SG67_9SAUR</name>
<dbReference type="SUPFAM" id="SSF50044">
    <property type="entry name" value="SH3-domain"/>
    <property type="match status" value="1"/>
</dbReference>
<evidence type="ECO:0000259" key="3">
    <source>
        <dbReference type="PROSITE" id="PS50002"/>
    </source>
</evidence>